<dbReference type="AlphaFoldDB" id="A0AAN8G8Y0"/>
<sequence length="212" mass="24351">MNNGTPKLRNLCEFVKKQAKIKNDPLFSAVSLQTTTERKPERQKQYTGYSYKPNREKQTSTFLTNTSSSPQRDKSAYVSNRTQNDNLKPKLKCPYCGDNHLLPQCGKFQDLDIQNRWTFVKTERLCHACLLAGHFRTVCTLQNYCTCTTERKHHPLLHNDRGVREQYNQTFETQKPETKSNYATFVHPLKKAVLLHVSAVALVSPDGNIVTT</sequence>
<proteinExistence type="predicted"/>
<reference evidence="2 3" key="1">
    <citation type="submission" date="2024-01" db="EMBL/GenBank/DDBJ databases">
        <title>The genome of the rayed Mediterranean limpet Patella caerulea (Linnaeus, 1758).</title>
        <authorList>
            <person name="Anh-Thu Weber A."/>
            <person name="Halstead-Nussloch G."/>
        </authorList>
    </citation>
    <scope>NUCLEOTIDE SEQUENCE [LARGE SCALE GENOMIC DNA]</scope>
    <source>
        <strain evidence="2">AATW-2023a</strain>
        <tissue evidence="2">Whole specimen</tissue>
    </source>
</reference>
<accession>A0AAN8G8Y0</accession>
<protein>
    <submittedName>
        <fullName evidence="2">Uncharacterized protein</fullName>
    </submittedName>
</protein>
<name>A0AAN8G8Y0_PATCE</name>
<feature type="compositionally biased region" description="Polar residues" evidence="1">
    <location>
        <begin position="59"/>
        <end position="70"/>
    </location>
</feature>
<comment type="caution">
    <text evidence="2">The sequence shown here is derived from an EMBL/GenBank/DDBJ whole genome shotgun (WGS) entry which is preliminary data.</text>
</comment>
<evidence type="ECO:0000256" key="1">
    <source>
        <dbReference type="SAM" id="MobiDB-lite"/>
    </source>
</evidence>
<dbReference type="EMBL" id="JAZGQO010000018">
    <property type="protein sequence ID" value="KAK6168070.1"/>
    <property type="molecule type" value="Genomic_DNA"/>
</dbReference>
<organism evidence="2 3">
    <name type="scientific">Patella caerulea</name>
    <name type="common">Rayed Mediterranean limpet</name>
    <dbReference type="NCBI Taxonomy" id="87958"/>
    <lineage>
        <taxon>Eukaryota</taxon>
        <taxon>Metazoa</taxon>
        <taxon>Spiralia</taxon>
        <taxon>Lophotrochozoa</taxon>
        <taxon>Mollusca</taxon>
        <taxon>Gastropoda</taxon>
        <taxon>Patellogastropoda</taxon>
        <taxon>Patelloidea</taxon>
        <taxon>Patellidae</taxon>
        <taxon>Patella</taxon>
    </lineage>
</organism>
<dbReference type="PANTHER" id="PTHR47331:SF1">
    <property type="entry name" value="GAG-LIKE PROTEIN"/>
    <property type="match status" value="1"/>
</dbReference>
<dbReference type="PANTHER" id="PTHR47331">
    <property type="entry name" value="PHD-TYPE DOMAIN-CONTAINING PROTEIN"/>
    <property type="match status" value="1"/>
</dbReference>
<gene>
    <name evidence="2" type="ORF">SNE40_021969</name>
</gene>
<evidence type="ECO:0000313" key="3">
    <source>
        <dbReference type="Proteomes" id="UP001347796"/>
    </source>
</evidence>
<keyword evidence="3" id="KW-1185">Reference proteome</keyword>
<dbReference type="Proteomes" id="UP001347796">
    <property type="component" value="Unassembled WGS sequence"/>
</dbReference>
<evidence type="ECO:0000313" key="2">
    <source>
        <dbReference type="EMBL" id="KAK6168070.1"/>
    </source>
</evidence>
<feature type="region of interest" description="Disordered" evidence="1">
    <location>
        <begin position="57"/>
        <end position="83"/>
    </location>
</feature>